<reference evidence="1" key="1">
    <citation type="submission" date="2023-06" db="EMBL/GenBank/DDBJ databases">
        <title>Survivors Of The Sea: Transcriptome response of Skeletonema marinoi to long-term dormancy.</title>
        <authorList>
            <person name="Pinder M.I.M."/>
            <person name="Kourtchenko O."/>
            <person name="Robertson E.K."/>
            <person name="Larsson T."/>
            <person name="Maumus F."/>
            <person name="Osuna-Cruz C.M."/>
            <person name="Vancaester E."/>
            <person name="Stenow R."/>
            <person name="Vandepoele K."/>
            <person name="Ploug H."/>
            <person name="Bruchert V."/>
            <person name="Godhe A."/>
            <person name="Topel M."/>
        </authorList>
    </citation>
    <scope>NUCLEOTIDE SEQUENCE</scope>
    <source>
        <strain evidence="1">R05AC</strain>
    </source>
</reference>
<accession>A0AAD9DEJ0</accession>
<name>A0AAD9DEJ0_9STRA</name>
<evidence type="ECO:0000313" key="2">
    <source>
        <dbReference type="Proteomes" id="UP001224775"/>
    </source>
</evidence>
<gene>
    <name evidence="1" type="ORF">QTG54_004815</name>
</gene>
<proteinExistence type="predicted"/>
<dbReference type="Proteomes" id="UP001224775">
    <property type="component" value="Unassembled WGS sequence"/>
</dbReference>
<organism evidence="1 2">
    <name type="scientific">Skeletonema marinoi</name>
    <dbReference type="NCBI Taxonomy" id="267567"/>
    <lineage>
        <taxon>Eukaryota</taxon>
        <taxon>Sar</taxon>
        <taxon>Stramenopiles</taxon>
        <taxon>Ochrophyta</taxon>
        <taxon>Bacillariophyta</taxon>
        <taxon>Coscinodiscophyceae</taxon>
        <taxon>Thalassiosirophycidae</taxon>
        <taxon>Thalassiosirales</taxon>
        <taxon>Skeletonemataceae</taxon>
        <taxon>Skeletonema</taxon>
        <taxon>Skeletonema marinoi-dohrnii complex</taxon>
    </lineage>
</organism>
<comment type="caution">
    <text evidence="1">The sequence shown here is derived from an EMBL/GenBank/DDBJ whole genome shotgun (WGS) entry which is preliminary data.</text>
</comment>
<keyword evidence="2" id="KW-1185">Reference proteome</keyword>
<sequence length="238" mass="27917">MKERFNMGCHLQKKFSYQMQTAMHNRENKLSNALLIAFIDTGKKSGKYRTVPEDNNDSYSKPEALYWNGEEVNLSHVQRRLVSGINKPLYVSKQLKIIGTGFKDENVAYFRVGDWMNEKEIQRAVDVCKEMSHVLPVFLAICCSHRLNEAFVDIDLAKEERRFSVPLKDKSNAIHTVMKNAIPLMKVIRGKLIKYLHLFSIDDFVRCGWLTWSLMHPEFDKMYEKNEAERREDYDTKL</sequence>
<evidence type="ECO:0000313" key="1">
    <source>
        <dbReference type="EMBL" id="KAK1744282.1"/>
    </source>
</evidence>
<dbReference type="EMBL" id="JATAAI010000007">
    <property type="protein sequence ID" value="KAK1744282.1"/>
    <property type="molecule type" value="Genomic_DNA"/>
</dbReference>
<protein>
    <submittedName>
        <fullName evidence="1">Uncharacterized protein</fullName>
    </submittedName>
</protein>
<dbReference type="AlphaFoldDB" id="A0AAD9DEJ0"/>